<dbReference type="EMBL" id="JAAQPH010000016">
    <property type="protein sequence ID" value="NIA70877.1"/>
    <property type="molecule type" value="Genomic_DNA"/>
</dbReference>
<organism evidence="3 4">
    <name type="scientific">Pelagibius litoralis</name>
    <dbReference type="NCBI Taxonomy" id="374515"/>
    <lineage>
        <taxon>Bacteria</taxon>
        <taxon>Pseudomonadati</taxon>
        <taxon>Pseudomonadota</taxon>
        <taxon>Alphaproteobacteria</taxon>
        <taxon>Rhodospirillales</taxon>
        <taxon>Rhodovibrionaceae</taxon>
        <taxon>Pelagibius</taxon>
    </lineage>
</organism>
<comment type="caution">
    <text evidence="3">The sequence shown here is derived from an EMBL/GenBank/DDBJ whole genome shotgun (WGS) entry which is preliminary data.</text>
</comment>
<proteinExistence type="predicted"/>
<dbReference type="InterPro" id="IPR002201">
    <property type="entry name" value="Glyco_trans_9"/>
</dbReference>
<keyword evidence="4" id="KW-1185">Reference proteome</keyword>
<dbReference type="Gene3D" id="3.40.50.2000">
    <property type="entry name" value="Glycogen Phosphorylase B"/>
    <property type="match status" value="2"/>
</dbReference>
<dbReference type="InterPro" id="IPR051199">
    <property type="entry name" value="LPS_LOS_Heptosyltrfase"/>
</dbReference>
<dbReference type="GO" id="GO:0005829">
    <property type="term" value="C:cytosol"/>
    <property type="evidence" value="ECO:0007669"/>
    <property type="project" value="TreeGrafter"/>
</dbReference>
<dbReference type="CDD" id="cd03789">
    <property type="entry name" value="GT9_LPS_heptosyltransferase"/>
    <property type="match status" value="1"/>
</dbReference>
<evidence type="ECO:0000313" key="4">
    <source>
        <dbReference type="Proteomes" id="UP000761264"/>
    </source>
</evidence>
<name>A0A967F0Q8_9PROT</name>
<keyword evidence="2" id="KW-0808">Transferase</keyword>
<evidence type="ECO:0000256" key="1">
    <source>
        <dbReference type="ARBA" id="ARBA00022676"/>
    </source>
</evidence>
<evidence type="ECO:0000256" key="2">
    <source>
        <dbReference type="ARBA" id="ARBA00022679"/>
    </source>
</evidence>
<dbReference type="PANTHER" id="PTHR30160:SF1">
    <property type="entry name" value="LIPOPOLYSACCHARIDE 1,2-N-ACETYLGLUCOSAMINETRANSFERASE-RELATED"/>
    <property type="match status" value="1"/>
</dbReference>
<dbReference type="AlphaFoldDB" id="A0A967F0Q8"/>
<keyword evidence="1" id="KW-0328">Glycosyltransferase</keyword>
<gene>
    <name evidence="3" type="ORF">HBA54_19950</name>
</gene>
<dbReference type="Pfam" id="PF01075">
    <property type="entry name" value="Glyco_transf_9"/>
    <property type="match status" value="1"/>
</dbReference>
<dbReference type="GO" id="GO:0008713">
    <property type="term" value="F:ADP-heptose-lipopolysaccharide heptosyltransferase activity"/>
    <property type="evidence" value="ECO:0007669"/>
    <property type="project" value="TreeGrafter"/>
</dbReference>
<sequence length="311" mass="33313">MTIQSPQQILVIKLSALGDFVLSIASFQAIRAHHRAAEITLLTTVPYRAMAEASGCFDRVWIDRRPAWWQLGGWLALKRQMTGGGFERVYDLQRSDRSGGYFRMLANPKPEWVGTVAGASHRYVMPGGPARHICDREADQLALAGVPRPGLPDLSFLTADLAPLDLPPHYALLVPGGSAHRPGKRWPAERYAALARHLLDRGMTPLLLGAEAERAEIAAIARVAPGARDLCGRTSLEALAALGRGAGLAVGNDTGPMHLIAASGAPSLVLYSHDSDPAKIAPRGARVETLRREVLAELSLEDVIAALPAGT</sequence>
<dbReference type="RefSeq" id="WP_167227916.1">
    <property type="nucleotide sequence ID" value="NZ_JAAQPH010000016.1"/>
</dbReference>
<accession>A0A967F0Q8</accession>
<evidence type="ECO:0000313" key="3">
    <source>
        <dbReference type="EMBL" id="NIA70877.1"/>
    </source>
</evidence>
<dbReference type="SUPFAM" id="SSF53756">
    <property type="entry name" value="UDP-Glycosyltransferase/glycogen phosphorylase"/>
    <property type="match status" value="1"/>
</dbReference>
<dbReference type="PANTHER" id="PTHR30160">
    <property type="entry name" value="TETRAACYLDISACCHARIDE 4'-KINASE-RELATED"/>
    <property type="match status" value="1"/>
</dbReference>
<dbReference type="Proteomes" id="UP000761264">
    <property type="component" value="Unassembled WGS sequence"/>
</dbReference>
<reference evidence="3" key="1">
    <citation type="submission" date="2020-03" db="EMBL/GenBank/DDBJ databases">
        <title>Genome of Pelagibius litoralis DSM 21314T.</title>
        <authorList>
            <person name="Wang G."/>
        </authorList>
    </citation>
    <scope>NUCLEOTIDE SEQUENCE</scope>
    <source>
        <strain evidence="3">DSM 21314</strain>
    </source>
</reference>
<protein>
    <submittedName>
        <fullName evidence="3">Glycosyltransferase family 9 protein</fullName>
    </submittedName>
</protein>
<dbReference type="GO" id="GO:0009244">
    <property type="term" value="P:lipopolysaccharide core region biosynthetic process"/>
    <property type="evidence" value="ECO:0007669"/>
    <property type="project" value="TreeGrafter"/>
</dbReference>